<sequence length="53" mass="6439">MVETKRETHFTKTFRGIAQRDYGPQPVLCSLYIRARLIYMHRIQIHRPTSHKR</sequence>
<dbReference type="EMBL" id="FJUW01000023">
    <property type="protein sequence ID" value="CZT01861.1"/>
    <property type="molecule type" value="Genomic_DNA"/>
</dbReference>
<organism evidence="1 2">
    <name type="scientific">Rhynchosporium graminicola</name>
    <dbReference type="NCBI Taxonomy" id="2792576"/>
    <lineage>
        <taxon>Eukaryota</taxon>
        <taxon>Fungi</taxon>
        <taxon>Dikarya</taxon>
        <taxon>Ascomycota</taxon>
        <taxon>Pezizomycotina</taxon>
        <taxon>Leotiomycetes</taxon>
        <taxon>Helotiales</taxon>
        <taxon>Ploettnerulaceae</taxon>
        <taxon>Rhynchosporium</taxon>
    </lineage>
</organism>
<dbReference type="Proteomes" id="UP000178129">
    <property type="component" value="Unassembled WGS sequence"/>
</dbReference>
<evidence type="ECO:0000313" key="1">
    <source>
        <dbReference type="EMBL" id="CZT01861.1"/>
    </source>
</evidence>
<name>A0A1E1KUQ9_9HELO</name>
<evidence type="ECO:0000313" key="2">
    <source>
        <dbReference type="Proteomes" id="UP000178129"/>
    </source>
</evidence>
<accession>A0A1E1KUQ9</accession>
<protein>
    <submittedName>
        <fullName evidence="1">Uncharacterized protein</fullName>
    </submittedName>
</protein>
<proteinExistence type="predicted"/>
<dbReference type="InParanoid" id="A0A1E1KUQ9"/>
<comment type="caution">
    <text evidence="1">The sequence shown here is derived from an EMBL/GenBank/DDBJ whole genome shotgun (WGS) entry which is preliminary data.</text>
</comment>
<keyword evidence="2" id="KW-1185">Reference proteome</keyword>
<gene>
    <name evidence="1" type="ORF">RCO7_14663</name>
</gene>
<reference evidence="2" key="1">
    <citation type="submission" date="2016-03" db="EMBL/GenBank/DDBJ databases">
        <authorList>
            <person name="Ploux O."/>
        </authorList>
    </citation>
    <scope>NUCLEOTIDE SEQUENCE [LARGE SCALE GENOMIC DNA]</scope>
    <source>
        <strain evidence="2">UK7</strain>
    </source>
</reference>
<dbReference type="AlphaFoldDB" id="A0A1E1KUQ9"/>